<evidence type="ECO:0000256" key="4">
    <source>
        <dbReference type="ARBA" id="ARBA00022980"/>
    </source>
</evidence>
<dbReference type="Pfam" id="PF14943">
    <property type="entry name" value="MRP-S26"/>
    <property type="match status" value="1"/>
</dbReference>
<feature type="coiled-coil region" evidence="9">
    <location>
        <begin position="112"/>
        <end position="143"/>
    </location>
</feature>
<organism evidence="10 11">
    <name type="scientific">Phaedon cochleariae</name>
    <name type="common">Mustard beetle</name>
    <dbReference type="NCBI Taxonomy" id="80249"/>
    <lineage>
        <taxon>Eukaryota</taxon>
        <taxon>Metazoa</taxon>
        <taxon>Ecdysozoa</taxon>
        <taxon>Arthropoda</taxon>
        <taxon>Hexapoda</taxon>
        <taxon>Insecta</taxon>
        <taxon>Pterygota</taxon>
        <taxon>Neoptera</taxon>
        <taxon>Endopterygota</taxon>
        <taxon>Coleoptera</taxon>
        <taxon>Polyphaga</taxon>
        <taxon>Cucujiformia</taxon>
        <taxon>Chrysomeloidea</taxon>
        <taxon>Chrysomelidae</taxon>
        <taxon>Chrysomelinae</taxon>
        <taxon>Chrysomelini</taxon>
        <taxon>Phaedon</taxon>
    </lineage>
</organism>
<dbReference type="EMBL" id="OU896713">
    <property type="protein sequence ID" value="CAG9823481.1"/>
    <property type="molecule type" value="Genomic_DNA"/>
</dbReference>
<dbReference type="AlphaFoldDB" id="A0A9N9X4R4"/>
<keyword evidence="4" id="KW-0689">Ribosomal protein</keyword>
<evidence type="ECO:0000256" key="2">
    <source>
        <dbReference type="ARBA" id="ARBA00009672"/>
    </source>
</evidence>
<accession>A0A9N9X4R4</accession>
<gene>
    <name evidence="10" type="ORF">PHAECO_LOCUS11260</name>
</gene>
<dbReference type="InterPro" id="IPR026140">
    <property type="entry name" value="Ribosomal_mS26"/>
</dbReference>
<keyword evidence="11" id="KW-1185">Reference proteome</keyword>
<reference evidence="10" key="1">
    <citation type="submission" date="2022-01" db="EMBL/GenBank/DDBJ databases">
        <authorList>
            <person name="King R."/>
        </authorList>
    </citation>
    <scope>NUCLEOTIDE SEQUENCE</scope>
</reference>
<evidence type="ECO:0000256" key="1">
    <source>
        <dbReference type="ARBA" id="ARBA00004173"/>
    </source>
</evidence>
<evidence type="ECO:0000256" key="9">
    <source>
        <dbReference type="SAM" id="Coils"/>
    </source>
</evidence>
<sequence length="204" mass="24481">MSSLETATNYQTVRWMRKPLWMPTAKSKVFRIPVRPKIPEDESKELMRLHNNYRTQIKSLRRYLTYKHCTRFLASEDPEEKRKAFEEDLKHCMELNNKWNDTQKILREKYIAEQLESELDFARKRIEMEMIRAEEKMSEIEGIVRKEKESSRNFITPENIDESIEHAVENPTDYNFALELDGGKFLGRNEVYKLNEQEKISAQQ</sequence>
<protein>
    <recommendedName>
        <fullName evidence="7">Small ribosomal subunit protein mS26</fullName>
    </recommendedName>
    <alternativeName>
        <fullName evidence="8">28S ribosomal protein S26, mitochondrial</fullName>
    </alternativeName>
</protein>
<reference evidence="10" key="2">
    <citation type="submission" date="2022-10" db="EMBL/GenBank/DDBJ databases">
        <authorList>
            <consortium name="ENA_rothamsted_submissions"/>
            <consortium name="culmorum"/>
            <person name="King R."/>
        </authorList>
    </citation>
    <scope>NUCLEOTIDE SEQUENCE</scope>
</reference>
<evidence type="ECO:0000256" key="5">
    <source>
        <dbReference type="ARBA" id="ARBA00023128"/>
    </source>
</evidence>
<comment type="similarity">
    <text evidence="2">Belongs to the mitochondrion-specific ribosomal protein mS26 family.</text>
</comment>
<keyword evidence="6" id="KW-0687">Ribonucleoprotein</keyword>
<evidence type="ECO:0000256" key="7">
    <source>
        <dbReference type="ARBA" id="ARBA00035138"/>
    </source>
</evidence>
<evidence type="ECO:0000256" key="6">
    <source>
        <dbReference type="ARBA" id="ARBA00023274"/>
    </source>
</evidence>
<evidence type="ECO:0000256" key="8">
    <source>
        <dbReference type="ARBA" id="ARBA00035344"/>
    </source>
</evidence>
<dbReference type="PANTHER" id="PTHR21035">
    <property type="entry name" value="28S RIBOSOMAL PROTEIN S26, MITOCHONDRIAL"/>
    <property type="match status" value="1"/>
</dbReference>
<dbReference type="PANTHER" id="PTHR21035:SF2">
    <property type="entry name" value="SMALL RIBOSOMAL SUBUNIT PROTEIN MS26"/>
    <property type="match status" value="1"/>
</dbReference>
<evidence type="ECO:0000313" key="10">
    <source>
        <dbReference type="EMBL" id="CAG9823481.1"/>
    </source>
</evidence>
<dbReference type="Proteomes" id="UP001153737">
    <property type="component" value="Chromosome 7"/>
</dbReference>
<dbReference type="GO" id="GO:0005763">
    <property type="term" value="C:mitochondrial small ribosomal subunit"/>
    <property type="evidence" value="ECO:0007669"/>
    <property type="project" value="InterPro"/>
</dbReference>
<evidence type="ECO:0000313" key="11">
    <source>
        <dbReference type="Proteomes" id="UP001153737"/>
    </source>
</evidence>
<dbReference type="OrthoDB" id="5988811at2759"/>
<keyword evidence="3" id="KW-0809">Transit peptide</keyword>
<keyword evidence="5" id="KW-0496">Mitochondrion</keyword>
<evidence type="ECO:0000256" key="3">
    <source>
        <dbReference type="ARBA" id="ARBA00022946"/>
    </source>
</evidence>
<keyword evidence="9" id="KW-0175">Coiled coil</keyword>
<name>A0A9N9X4R4_PHACE</name>
<comment type="subcellular location">
    <subcellularLocation>
        <location evidence="1">Mitochondrion</location>
    </subcellularLocation>
</comment>
<proteinExistence type="inferred from homology"/>